<evidence type="ECO:0000256" key="1">
    <source>
        <dbReference type="SAM" id="MobiDB-lite"/>
    </source>
</evidence>
<sequence length="281" mass="31686">MGYILKRWSKDAKDSQSNELIVEDGMKDTAVYSSVCRMQMGRKLNALVTASQMNREARILCEDYFSKLKELIEVEVGSVYVEDDIHQNASSSAKSVLNPPRSREKGQRYKRLKSTSEKKCNQAKARKKKKLSTHNLTIEEGLPEATNLEMKNSVEVIPETVTGVQELSKNFIPFHMNMPFVVSRESLNRDPSGGLLPQSTIAPVGYCPPFYYDPRTTGGLTPMMFQSYIVQTPKNSEFSAQGKVGCQDQKSVECSLLEFDVGNALMPQLPFSNMHQRMQDH</sequence>
<gene>
    <name evidence="2" type="ORF">Cgig2_022987</name>
</gene>
<dbReference type="OrthoDB" id="2402896at2759"/>
<accession>A0A9Q1JU10</accession>
<comment type="caution">
    <text evidence="2">The sequence shown here is derived from an EMBL/GenBank/DDBJ whole genome shotgun (WGS) entry which is preliminary data.</text>
</comment>
<name>A0A9Q1JU10_9CARY</name>
<feature type="region of interest" description="Disordered" evidence="1">
    <location>
        <begin position="90"/>
        <end position="136"/>
    </location>
</feature>
<organism evidence="2 3">
    <name type="scientific">Carnegiea gigantea</name>
    <dbReference type="NCBI Taxonomy" id="171969"/>
    <lineage>
        <taxon>Eukaryota</taxon>
        <taxon>Viridiplantae</taxon>
        <taxon>Streptophyta</taxon>
        <taxon>Embryophyta</taxon>
        <taxon>Tracheophyta</taxon>
        <taxon>Spermatophyta</taxon>
        <taxon>Magnoliopsida</taxon>
        <taxon>eudicotyledons</taxon>
        <taxon>Gunneridae</taxon>
        <taxon>Pentapetalae</taxon>
        <taxon>Caryophyllales</taxon>
        <taxon>Cactineae</taxon>
        <taxon>Cactaceae</taxon>
        <taxon>Cactoideae</taxon>
        <taxon>Echinocereeae</taxon>
        <taxon>Carnegiea</taxon>
    </lineage>
</organism>
<keyword evidence="3" id="KW-1185">Reference proteome</keyword>
<evidence type="ECO:0000313" key="3">
    <source>
        <dbReference type="Proteomes" id="UP001153076"/>
    </source>
</evidence>
<evidence type="ECO:0000313" key="2">
    <source>
        <dbReference type="EMBL" id="KAJ8431045.1"/>
    </source>
</evidence>
<dbReference type="AlphaFoldDB" id="A0A9Q1JU10"/>
<dbReference type="EMBL" id="JAKOGI010000729">
    <property type="protein sequence ID" value="KAJ8431045.1"/>
    <property type="molecule type" value="Genomic_DNA"/>
</dbReference>
<dbReference type="Proteomes" id="UP001153076">
    <property type="component" value="Unassembled WGS sequence"/>
</dbReference>
<protein>
    <submittedName>
        <fullName evidence="2">Uncharacterized protein</fullName>
    </submittedName>
</protein>
<reference evidence="2" key="1">
    <citation type="submission" date="2022-04" db="EMBL/GenBank/DDBJ databases">
        <title>Carnegiea gigantea Genome sequencing and assembly v2.</title>
        <authorList>
            <person name="Copetti D."/>
            <person name="Sanderson M.J."/>
            <person name="Burquez A."/>
            <person name="Wojciechowski M.F."/>
        </authorList>
    </citation>
    <scope>NUCLEOTIDE SEQUENCE</scope>
    <source>
        <strain evidence="2">SGP5-SGP5p</strain>
        <tissue evidence="2">Aerial part</tissue>
    </source>
</reference>
<proteinExistence type="predicted"/>